<evidence type="ECO:0000256" key="16">
    <source>
        <dbReference type="RuleBase" id="RU004516"/>
    </source>
</evidence>
<dbReference type="Pfam" id="PF01063">
    <property type="entry name" value="Aminotran_4"/>
    <property type="match status" value="1"/>
</dbReference>
<keyword evidence="11 17" id="KW-0100">Branched-chain amino acid biosynthesis</keyword>
<keyword evidence="20" id="KW-1185">Reference proteome</keyword>
<dbReference type="RefSeq" id="WP_188446951.1">
    <property type="nucleotide sequence ID" value="NZ_BMDW01000010.1"/>
</dbReference>
<protein>
    <recommendedName>
        <fullName evidence="17">Branched-chain-amino-acid aminotransferase</fullName>
        <ecNumber evidence="17">2.6.1.42</ecNumber>
    </recommendedName>
</protein>
<comment type="pathway">
    <text evidence="5 18">Amino-acid biosynthesis; L-leucine biosynthesis; L-leucine from 3-methyl-2-oxobutanoate: step 4/4.</text>
</comment>
<proteinExistence type="inferred from homology"/>
<dbReference type="NCBIfam" id="TIGR01123">
    <property type="entry name" value="ilvE_II"/>
    <property type="match status" value="1"/>
</dbReference>
<evidence type="ECO:0000256" key="6">
    <source>
        <dbReference type="ARBA" id="ARBA00009320"/>
    </source>
</evidence>
<dbReference type="EC" id="2.6.1.42" evidence="17"/>
<comment type="caution">
    <text evidence="19">The sequence shown here is derived from an EMBL/GenBank/DDBJ whole genome shotgun (WGS) entry which is preliminary data.</text>
</comment>
<dbReference type="PANTHER" id="PTHR11825:SF44">
    <property type="entry name" value="BRANCHED-CHAIN-AMINO-ACID AMINOTRANSFERASE"/>
    <property type="match status" value="1"/>
</dbReference>
<evidence type="ECO:0000256" key="14">
    <source>
        <dbReference type="ARBA" id="ARBA00049229"/>
    </source>
</evidence>
<comment type="similarity">
    <text evidence="6 15">Belongs to the class-IV pyridoxal-phosphate-dependent aminotransferase family.</text>
</comment>
<dbReference type="SUPFAM" id="SSF56752">
    <property type="entry name" value="D-aminoacid aminotransferase-like PLP-dependent enzymes"/>
    <property type="match status" value="1"/>
</dbReference>
<dbReference type="InterPro" id="IPR043131">
    <property type="entry name" value="BCAT-like_N"/>
</dbReference>
<evidence type="ECO:0000256" key="1">
    <source>
        <dbReference type="ARBA" id="ARBA00001933"/>
    </source>
</evidence>
<evidence type="ECO:0000256" key="12">
    <source>
        <dbReference type="ARBA" id="ARBA00048212"/>
    </source>
</evidence>
<evidence type="ECO:0000256" key="9">
    <source>
        <dbReference type="ARBA" id="ARBA00022679"/>
    </source>
</evidence>
<dbReference type="Gene3D" id="3.20.10.10">
    <property type="entry name" value="D-amino Acid Aminotransferase, subunit A, domain 2"/>
    <property type="match status" value="1"/>
</dbReference>
<name>A0ABQ1GS65_9SPHN</name>
<organism evidence="19 20">
    <name type="scientific">Sphingomonas psychrolutea</name>
    <dbReference type="NCBI Taxonomy" id="1259676"/>
    <lineage>
        <taxon>Bacteria</taxon>
        <taxon>Pseudomonadati</taxon>
        <taxon>Pseudomonadota</taxon>
        <taxon>Alphaproteobacteria</taxon>
        <taxon>Sphingomonadales</taxon>
        <taxon>Sphingomonadaceae</taxon>
        <taxon>Sphingomonas</taxon>
    </lineage>
</organism>
<reference evidence="20" key="1">
    <citation type="journal article" date="2019" name="Int. J. Syst. Evol. Microbiol.">
        <title>The Global Catalogue of Microorganisms (GCM) 10K type strain sequencing project: providing services to taxonomists for standard genome sequencing and annotation.</title>
        <authorList>
            <consortium name="The Broad Institute Genomics Platform"/>
            <consortium name="The Broad Institute Genome Sequencing Center for Infectious Disease"/>
            <person name="Wu L."/>
            <person name="Ma J."/>
        </authorList>
    </citation>
    <scope>NUCLEOTIDE SEQUENCE [LARGE SCALE GENOMIC DNA]</scope>
    <source>
        <strain evidence="20">CGMCC 1.10106</strain>
    </source>
</reference>
<dbReference type="EMBL" id="BMDW01000010">
    <property type="protein sequence ID" value="GGA49356.1"/>
    <property type="molecule type" value="Genomic_DNA"/>
</dbReference>
<dbReference type="GO" id="GO:0008483">
    <property type="term" value="F:transaminase activity"/>
    <property type="evidence" value="ECO:0007669"/>
    <property type="project" value="UniProtKB-KW"/>
</dbReference>
<dbReference type="Gene3D" id="3.30.470.10">
    <property type="match status" value="1"/>
</dbReference>
<evidence type="ECO:0000256" key="5">
    <source>
        <dbReference type="ARBA" id="ARBA00005072"/>
    </source>
</evidence>
<sequence length="377" mass="40622">MLHNMSLASDPAIAADAVPTFAVEPSATPLAVNERAALLTNPGFGRVFTDHMATIRYSEANGWHDARVVKRAPFQLDAASAVLHYAQEIFEGLKAYRLPDGGAALFRPHANAARFRRSAERMAMVPLPDDLFVESVRAIVRQEADWIPDIEGGALYLRPFMIASEVFLGVKPSTEYLYAVIASSVGAYFKGDAPAVTLWVSQDYTRAAPGGTGAAKCGGNYASSLIAQAEATRQGCDQVLFLDAVERRWIEELGGMNIFFVFDDGSIATPALTGTILPGITRDSLITLARDMGLVVREEPYAIDQCRADAESGRLREAFACGTAAVVTPIGTMKQKDGQFQIGSGGPGQITGRLRQALIDIQRGHAPDPHGWLDRVI</sequence>
<keyword evidence="8 17" id="KW-0028">Amino-acid biosynthesis</keyword>
<dbReference type="InterPro" id="IPR036038">
    <property type="entry name" value="Aminotransferase-like"/>
</dbReference>
<comment type="catalytic activity">
    <reaction evidence="12 17">
        <text>L-valine + 2-oxoglutarate = 3-methyl-2-oxobutanoate + L-glutamate</text>
        <dbReference type="Rhea" id="RHEA:24813"/>
        <dbReference type="ChEBI" id="CHEBI:11851"/>
        <dbReference type="ChEBI" id="CHEBI:16810"/>
        <dbReference type="ChEBI" id="CHEBI:29985"/>
        <dbReference type="ChEBI" id="CHEBI:57762"/>
        <dbReference type="EC" id="2.6.1.42"/>
    </reaction>
</comment>
<dbReference type="InterPro" id="IPR018300">
    <property type="entry name" value="Aminotrans_IV_CS"/>
</dbReference>
<keyword evidence="9 17" id="KW-0808">Transferase</keyword>
<dbReference type="InterPro" id="IPR001544">
    <property type="entry name" value="Aminotrans_IV"/>
</dbReference>
<evidence type="ECO:0000256" key="3">
    <source>
        <dbReference type="ARBA" id="ARBA00004824"/>
    </source>
</evidence>
<keyword evidence="10 16" id="KW-0663">Pyridoxal phosphate</keyword>
<dbReference type="NCBIfam" id="NF009897">
    <property type="entry name" value="PRK13357.1"/>
    <property type="match status" value="1"/>
</dbReference>
<comment type="cofactor">
    <cofactor evidence="1 16">
        <name>pyridoxal 5'-phosphate</name>
        <dbReference type="ChEBI" id="CHEBI:597326"/>
    </cofactor>
</comment>
<comment type="catalytic activity">
    <reaction evidence="13 17">
        <text>L-isoleucine + 2-oxoglutarate = (S)-3-methyl-2-oxopentanoate + L-glutamate</text>
        <dbReference type="Rhea" id="RHEA:24801"/>
        <dbReference type="ChEBI" id="CHEBI:16810"/>
        <dbReference type="ChEBI" id="CHEBI:29985"/>
        <dbReference type="ChEBI" id="CHEBI:35146"/>
        <dbReference type="ChEBI" id="CHEBI:58045"/>
        <dbReference type="EC" id="2.6.1.42"/>
    </reaction>
</comment>
<gene>
    <name evidence="19" type="primary">ilvE</name>
    <name evidence="19" type="ORF">GCM10011395_19620</name>
</gene>
<evidence type="ECO:0000256" key="13">
    <source>
        <dbReference type="ARBA" id="ARBA00048798"/>
    </source>
</evidence>
<evidence type="ECO:0000313" key="19">
    <source>
        <dbReference type="EMBL" id="GGA49356.1"/>
    </source>
</evidence>
<comment type="pathway">
    <text evidence="4 18">Amino-acid biosynthesis; L-valine biosynthesis; L-valine from pyruvate: step 4/4.</text>
</comment>
<keyword evidence="7 17" id="KW-0032">Aminotransferase</keyword>
<evidence type="ECO:0000256" key="11">
    <source>
        <dbReference type="ARBA" id="ARBA00023304"/>
    </source>
</evidence>
<evidence type="ECO:0000256" key="2">
    <source>
        <dbReference type="ARBA" id="ARBA00003109"/>
    </source>
</evidence>
<dbReference type="CDD" id="cd01557">
    <property type="entry name" value="BCAT_beta_family"/>
    <property type="match status" value="1"/>
</dbReference>
<dbReference type="PROSITE" id="PS00770">
    <property type="entry name" value="AA_TRANSFER_CLASS_4"/>
    <property type="match status" value="1"/>
</dbReference>
<dbReference type="InterPro" id="IPR005786">
    <property type="entry name" value="B_amino_transII"/>
</dbReference>
<evidence type="ECO:0000256" key="10">
    <source>
        <dbReference type="ARBA" id="ARBA00022898"/>
    </source>
</evidence>
<evidence type="ECO:0000256" key="4">
    <source>
        <dbReference type="ARBA" id="ARBA00004931"/>
    </source>
</evidence>
<dbReference type="InterPro" id="IPR033939">
    <property type="entry name" value="BCAT_family"/>
</dbReference>
<comment type="pathway">
    <text evidence="3 18">Amino-acid biosynthesis; L-isoleucine biosynthesis; L-isoleucine from 2-oxobutanoate: step 4/4.</text>
</comment>
<evidence type="ECO:0000256" key="8">
    <source>
        <dbReference type="ARBA" id="ARBA00022605"/>
    </source>
</evidence>
<dbReference type="InterPro" id="IPR043132">
    <property type="entry name" value="BCAT-like_C"/>
</dbReference>
<evidence type="ECO:0000313" key="20">
    <source>
        <dbReference type="Proteomes" id="UP000618591"/>
    </source>
</evidence>
<dbReference type="PANTHER" id="PTHR11825">
    <property type="entry name" value="SUBGROUP IIII AMINOTRANSFERASE"/>
    <property type="match status" value="1"/>
</dbReference>
<comment type="function">
    <text evidence="2">Acts on leucine, isoleucine and valine.</text>
</comment>
<accession>A0ABQ1GS65</accession>
<evidence type="ECO:0000256" key="17">
    <source>
        <dbReference type="RuleBase" id="RU004517"/>
    </source>
</evidence>
<comment type="catalytic activity">
    <reaction evidence="14 17">
        <text>L-leucine + 2-oxoglutarate = 4-methyl-2-oxopentanoate + L-glutamate</text>
        <dbReference type="Rhea" id="RHEA:18321"/>
        <dbReference type="ChEBI" id="CHEBI:16810"/>
        <dbReference type="ChEBI" id="CHEBI:17865"/>
        <dbReference type="ChEBI" id="CHEBI:29985"/>
        <dbReference type="ChEBI" id="CHEBI:57427"/>
        <dbReference type="EC" id="2.6.1.42"/>
    </reaction>
</comment>
<evidence type="ECO:0000256" key="18">
    <source>
        <dbReference type="RuleBase" id="RU004519"/>
    </source>
</evidence>
<evidence type="ECO:0000256" key="7">
    <source>
        <dbReference type="ARBA" id="ARBA00022576"/>
    </source>
</evidence>
<dbReference type="Proteomes" id="UP000618591">
    <property type="component" value="Unassembled WGS sequence"/>
</dbReference>
<evidence type="ECO:0000256" key="15">
    <source>
        <dbReference type="RuleBase" id="RU004106"/>
    </source>
</evidence>
<dbReference type="PIRSF" id="PIRSF006468">
    <property type="entry name" value="BCAT1"/>
    <property type="match status" value="1"/>
</dbReference>